<comment type="caution">
    <text evidence="2">The sequence shown here is derived from an EMBL/GenBank/DDBJ whole genome shotgun (WGS) entry which is preliminary data.</text>
</comment>
<dbReference type="PROSITE" id="PS00262">
    <property type="entry name" value="INSULIN"/>
    <property type="match status" value="1"/>
</dbReference>
<feature type="compositionally biased region" description="Low complexity" evidence="1">
    <location>
        <begin position="630"/>
        <end position="656"/>
    </location>
</feature>
<gene>
    <name evidence="2" type="ORF">DdX_03412</name>
</gene>
<proteinExistence type="predicted"/>
<evidence type="ECO:0000256" key="1">
    <source>
        <dbReference type="SAM" id="MobiDB-lite"/>
    </source>
</evidence>
<feature type="compositionally biased region" description="Polar residues" evidence="1">
    <location>
        <begin position="146"/>
        <end position="159"/>
    </location>
</feature>
<organism evidence="2 3">
    <name type="scientific">Ditylenchus destructor</name>
    <dbReference type="NCBI Taxonomy" id="166010"/>
    <lineage>
        <taxon>Eukaryota</taxon>
        <taxon>Metazoa</taxon>
        <taxon>Ecdysozoa</taxon>
        <taxon>Nematoda</taxon>
        <taxon>Chromadorea</taxon>
        <taxon>Rhabditida</taxon>
        <taxon>Tylenchina</taxon>
        <taxon>Tylenchomorpha</taxon>
        <taxon>Sphaerularioidea</taxon>
        <taxon>Anguinidae</taxon>
        <taxon>Anguininae</taxon>
        <taxon>Ditylenchus</taxon>
    </lineage>
</organism>
<dbReference type="AlphaFoldDB" id="A0AAD4NBI3"/>
<feature type="region of interest" description="Disordered" evidence="1">
    <location>
        <begin position="577"/>
        <end position="656"/>
    </location>
</feature>
<dbReference type="InterPro" id="IPR022353">
    <property type="entry name" value="Insulin_CS"/>
</dbReference>
<keyword evidence="3" id="KW-1185">Reference proteome</keyword>
<feature type="region of interest" description="Disordered" evidence="1">
    <location>
        <begin position="132"/>
        <end position="160"/>
    </location>
</feature>
<dbReference type="Proteomes" id="UP001201812">
    <property type="component" value="Unassembled WGS sequence"/>
</dbReference>
<reference evidence="2" key="1">
    <citation type="submission" date="2022-01" db="EMBL/GenBank/DDBJ databases">
        <title>Genome Sequence Resource for Two Populations of Ditylenchus destructor, the Migratory Endoparasitic Phytonematode.</title>
        <authorList>
            <person name="Zhang H."/>
            <person name="Lin R."/>
            <person name="Xie B."/>
        </authorList>
    </citation>
    <scope>NUCLEOTIDE SEQUENCE</scope>
    <source>
        <strain evidence="2">BazhouSP</strain>
    </source>
</reference>
<protein>
    <submittedName>
        <fullName evidence="2">Uncharacterized protein</fullName>
    </submittedName>
</protein>
<evidence type="ECO:0000313" key="2">
    <source>
        <dbReference type="EMBL" id="KAI1723261.1"/>
    </source>
</evidence>
<feature type="compositionally biased region" description="Low complexity" evidence="1">
    <location>
        <begin position="598"/>
        <end position="611"/>
    </location>
</feature>
<accession>A0AAD4NBI3</accession>
<evidence type="ECO:0000313" key="3">
    <source>
        <dbReference type="Proteomes" id="UP001201812"/>
    </source>
</evidence>
<dbReference type="EMBL" id="JAKKPZ010000003">
    <property type="protein sequence ID" value="KAI1723261.1"/>
    <property type="molecule type" value="Genomic_DNA"/>
</dbReference>
<sequence length="743" mass="80961">MVQWKNLFLWQKGNKDTEHNTESGKQVEENRLEAGGSYDRGYVVRPYGYAHTGQGPHANTIVICGQCNNLAVNCICGHCKIQRTGNIAQPHQPQQIVVQATPVNALVVSTPPSKSSTPTLVSAKSVQQLKEIESNESLMPTHSAENKPSNTNIETNKTGQRARIDNQAPKAANGDVQQQNVDNRQANAQIRRKRCGCCLRLQKSVKDVEDDTEADEQNGENRLDAGHCHRPSYGHSTHGHSHNYGHSPGMVFSAGHGYSPGMVLAPGYGHSPYTYSPTSYTYSPMAICGRCGYSTTSCICRQVVTAVQPQQVVTAVQPQQVVTAVQPQQVVTAVQPQPVVTSVQPQQVVIKADPVQVPLKPRASSPVVVSVKDVAKLKTMESDEDLSPVYSVKSKPSYTIVESGTPVHNERVVVSTPQAANGYGQQQNVYNRRRRSFCGCCTETFFETAAIIQLCLQKSAEENEDDTENNSRDEENRLAAGFDICFDPCYDPCYTPCYDPCYTPSYDPCYSYGYGYGYSPYVYNQRAYTPIVNTPIVMCGGCGYSTANCVCARVKVVPAPQVVTVAKPQKAIKTAPKKVGTNVKKPADAQQAVKETRSSSTSGISVKVSESTESQIPARSVGTSIESGTPAQNAQPSAPQAASGYAPQQQNPNQLQAKAQRLGFGQNRPYKLCDDKYKQTVNKVCTFGSENTPCLDESKSADLSDRCCTNGCTFDDIKPICCFTNECLARCYPGKRYNVGTVY</sequence>
<feature type="compositionally biased region" description="Polar residues" evidence="1">
    <location>
        <begin position="612"/>
        <end position="629"/>
    </location>
</feature>
<name>A0AAD4NBI3_9BILA</name>